<dbReference type="RefSeq" id="WP_188804811.1">
    <property type="nucleotide sequence ID" value="NZ_BAAAOU010000001.1"/>
</dbReference>
<evidence type="ECO:0000256" key="1">
    <source>
        <dbReference type="SAM" id="MobiDB-lite"/>
    </source>
</evidence>
<comment type="caution">
    <text evidence="2">The sequence shown here is derived from an EMBL/GenBank/DDBJ whole genome shotgun (WGS) entry which is preliminary data.</text>
</comment>
<feature type="compositionally biased region" description="Polar residues" evidence="1">
    <location>
        <begin position="32"/>
        <end position="42"/>
    </location>
</feature>
<evidence type="ECO:0000313" key="2">
    <source>
        <dbReference type="EMBL" id="GGO42984.1"/>
    </source>
</evidence>
<evidence type="ECO:0000313" key="3">
    <source>
        <dbReference type="Proteomes" id="UP000642509"/>
    </source>
</evidence>
<keyword evidence="3" id="KW-1185">Reference proteome</keyword>
<protein>
    <recommendedName>
        <fullName evidence="4">Secreted protein</fullName>
    </recommendedName>
</protein>
<gene>
    <name evidence="2" type="ORF">GCM10010977_10130</name>
</gene>
<accession>A0ABQ2LTF0</accession>
<organism evidence="2 3">
    <name type="scientific">Citricoccus zhacaiensis</name>
    <dbReference type="NCBI Taxonomy" id="489142"/>
    <lineage>
        <taxon>Bacteria</taxon>
        <taxon>Bacillati</taxon>
        <taxon>Actinomycetota</taxon>
        <taxon>Actinomycetes</taxon>
        <taxon>Micrococcales</taxon>
        <taxon>Micrococcaceae</taxon>
        <taxon>Citricoccus</taxon>
    </lineage>
</organism>
<evidence type="ECO:0008006" key="4">
    <source>
        <dbReference type="Google" id="ProtNLM"/>
    </source>
</evidence>
<reference evidence="3" key="1">
    <citation type="journal article" date="2019" name="Int. J. Syst. Evol. Microbiol.">
        <title>The Global Catalogue of Microorganisms (GCM) 10K type strain sequencing project: providing services to taxonomists for standard genome sequencing and annotation.</title>
        <authorList>
            <consortium name="The Broad Institute Genomics Platform"/>
            <consortium name="The Broad Institute Genome Sequencing Center for Infectious Disease"/>
            <person name="Wu L."/>
            <person name="Ma J."/>
        </authorList>
    </citation>
    <scope>NUCLEOTIDE SEQUENCE [LARGE SCALE GENOMIC DNA]</scope>
    <source>
        <strain evidence="3">CGMCC 1.7064</strain>
    </source>
</reference>
<feature type="region of interest" description="Disordered" evidence="1">
    <location>
        <begin position="26"/>
        <end position="55"/>
    </location>
</feature>
<name>A0ABQ2LTF0_9MICC</name>
<feature type="compositionally biased region" description="Basic and acidic residues" evidence="1">
    <location>
        <begin position="46"/>
        <end position="55"/>
    </location>
</feature>
<sequence length="55" mass="5930">MKPVVRLAALAAGVAAVLGIRSWRENERGKQVWSSATDSLDSPGSPREHHPDAHN</sequence>
<dbReference type="EMBL" id="BMLQ01000002">
    <property type="protein sequence ID" value="GGO42984.1"/>
    <property type="molecule type" value="Genomic_DNA"/>
</dbReference>
<proteinExistence type="predicted"/>
<dbReference type="Proteomes" id="UP000642509">
    <property type="component" value="Unassembled WGS sequence"/>
</dbReference>